<evidence type="ECO:0000256" key="2">
    <source>
        <dbReference type="ARBA" id="ARBA00005528"/>
    </source>
</evidence>
<evidence type="ECO:0000256" key="4">
    <source>
        <dbReference type="ARBA" id="ARBA00013673"/>
    </source>
</evidence>
<evidence type="ECO:0000256" key="12">
    <source>
        <dbReference type="PIRNR" id="PIRNR015601"/>
    </source>
</evidence>
<dbReference type="NCBIfam" id="NF008693">
    <property type="entry name" value="PRK11713.2-3"/>
    <property type="match status" value="1"/>
</dbReference>
<organism evidence="15 16">
    <name type="scientific">Janibacter alkaliphilus</name>
    <dbReference type="NCBI Taxonomy" id="1069963"/>
    <lineage>
        <taxon>Bacteria</taxon>
        <taxon>Bacillati</taxon>
        <taxon>Actinomycetota</taxon>
        <taxon>Actinomycetes</taxon>
        <taxon>Micrococcales</taxon>
        <taxon>Intrasporangiaceae</taxon>
        <taxon>Janibacter</taxon>
    </lineage>
</organism>
<evidence type="ECO:0000313" key="16">
    <source>
        <dbReference type="Proteomes" id="UP000592181"/>
    </source>
</evidence>
<evidence type="ECO:0000256" key="5">
    <source>
        <dbReference type="ARBA" id="ARBA00022490"/>
    </source>
</evidence>
<evidence type="ECO:0000256" key="7">
    <source>
        <dbReference type="ARBA" id="ARBA00022603"/>
    </source>
</evidence>
<comment type="similarity">
    <text evidence="2 12">Belongs to the RNA methyltransferase RsmE family.</text>
</comment>
<dbReference type="Gene3D" id="2.40.240.20">
    <property type="entry name" value="Hypothetical PUA domain-like, domain 1"/>
    <property type="match status" value="1"/>
</dbReference>
<dbReference type="GO" id="GO:0070475">
    <property type="term" value="P:rRNA base methylation"/>
    <property type="evidence" value="ECO:0007669"/>
    <property type="project" value="TreeGrafter"/>
</dbReference>
<gene>
    <name evidence="15" type="ORF">BJY28_002908</name>
</gene>
<dbReference type="SUPFAM" id="SSF75217">
    <property type="entry name" value="alpha/beta knot"/>
    <property type="match status" value="1"/>
</dbReference>
<dbReference type="Gene3D" id="3.40.1280.10">
    <property type="match status" value="1"/>
</dbReference>
<evidence type="ECO:0000256" key="8">
    <source>
        <dbReference type="ARBA" id="ARBA00022679"/>
    </source>
</evidence>
<dbReference type="CDD" id="cd18084">
    <property type="entry name" value="RsmE-like"/>
    <property type="match status" value="1"/>
</dbReference>
<evidence type="ECO:0000256" key="3">
    <source>
        <dbReference type="ARBA" id="ARBA00012328"/>
    </source>
</evidence>
<dbReference type="GO" id="GO:0070042">
    <property type="term" value="F:rRNA (uridine-N3-)-methyltransferase activity"/>
    <property type="evidence" value="ECO:0007669"/>
    <property type="project" value="TreeGrafter"/>
</dbReference>
<dbReference type="InterPro" id="IPR046886">
    <property type="entry name" value="RsmE_MTase_dom"/>
</dbReference>
<comment type="caution">
    <text evidence="15">The sequence shown here is derived from an EMBL/GenBank/DDBJ whole genome shotgun (WGS) entry which is preliminary data.</text>
</comment>
<protein>
    <recommendedName>
        <fullName evidence="4 12">Ribosomal RNA small subunit methyltransferase E</fullName>
        <ecNumber evidence="3 12">2.1.1.193</ecNumber>
    </recommendedName>
</protein>
<dbReference type="InterPro" id="IPR015947">
    <property type="entry name" value="PUA-like_sf"/>
</dbReference>
<dbReference type="PIRSF" id="PIRSF015601">
    <property type="entry name" value="MTase_slr0722"/>
    <property type="match status" value="1"/>
</dbReference>
<dbReference type="InterPro" id="IPR029028">
    <property type="entry name" value="Alpha/beta_knot_MTases"/>
</dbReference>
<comment type="subcellular location">
    <subcellularLocation>
        <location evidence="1 12">Cytoplasm</location>
    </subcellularLocation>
</comment>
<dbReference type="InterPro" id="IPR006700">
    <property type="entry name" value="RsmE"/>
</dbReference>
<keyword evidence="6 12" id="KW-0698">rRNA processing</keyword>
<evidence type="ECO:0000256" key="6">
    <source>
        <dbReference type="ARBA" id="ARBA00022552"/>
    </source>
</evidence>
<dbReference type="InterPro" id="IPR046887">
    <property type="entry name" value="RsmE_PUA-like"/>
</dbReference>
<keyword evidence="7 12" id="KW-0489">Methyltransferase</keyword>
<evidence type="ECO:0000313" key="15">
    <source>
        <dbReference type="EMBL" id="NYG38439.1"/>
    </source>
</evidence>
<dbReference type="NCBIfam" id="TIGR00046">
    <property type="entry name" value="RsmE family RNA methyltransferase"/>
    <property type="match status" value="1"/>
</dbReference>
<name>A0A852X6B3_9MICO</name>
<accession>A0A852X6B3</accession>
<dbReference type="Proteomes" id="UP000592181">
    <property type="component" value="Unassembled WGS sequence"/>
</dbReference>
<dbReference type="EC" id="2.1.1.193" evidence="3 12"/>
<evidence type="ECO:0000259" key="14">
    <source>
        <dbReference type="Pfam" id="PF20260"/>
    </source>
</evidence>
<proteinExistence type="inferred from homology"/>
<evidence type="ECO:0000259" key="13">
    <source>
        <dbReference type="Pfam" id="PF04452"/>
    </source>
</evidence>
<evidence type="ECO:0000256" key="11">
    <source>
        <dbReference type="ARBA" id="ARBA00047944"/>
    </source>
</evidence>
<keyword evidence="9 12" id="KW-0949">S-adenosyl-L-methionine</keyword>
<dbReference type="EMBL" id="JACBZX010000001">
    <property type="protein sequence ID" value="NYG38439.1"/>
    <property type="molecule type" value="Genomic_DNA"/>
</dbReference>
<comment type="catalytic activity">
    <reaction evidence="11 12">
        <text>uridine(1498) in 16S rRNA + S-adenosyl-L-methionine = N(3)-methyluridine(1498) in 16S rRNA + S-adenosyl-L-homocysteine + H(+)</text>
        <dbReference type="Rhea" id="RHEA:42920"/>
        <dbReference type="Rhea" id="RHEA-COMP:10283"/>
        <dbReference type="Rhea" id="RHEA-COMP:10284"/>
        <dbReference type="ChEBI" id="CHEBI:15378"/>
        <dbReference type="ChEBI" id="CHEBI:57856"/>
        <dbReference type="ChEBI" id="CHEBI:59789"/>
        <dbReference type="ChEBI" id="CHEBI:65315"/>
        <dbReference type="ChEBI" id="CHEBI:74502"/>
        <dbReference type="EC" id="2.1.1.193"/>
    </reaction>
</comment>
<feature type="domain" description="Ribosomal RNA small subunit methyltransferase E PUA-like" evidence="14">
    <location>
        <begin position="24"/>
        <end position="70"/>
    </location>
</feature>
<dbReference type="PANTHER" id="PTHR30027">
    <property type="entry name" value="RIBOSOMAL RNA SMALL SUBUNIT METHYLTRANSFERASE E"/>
    <property type="match status" value="1"/>
</dbReference>
<dbReference type="Pfam" id="PF04452">
    <property type="entry name" value="Methyltrans_RNA"/>
    <property type="match status" value="1"/>
</dbReference>
<sequence length="250" mass="26018">MTAPLFHVPTGTVDGLGAGDLVTVTGEEARHAAVVRRLRAGEAVIVADGDGGAVIGEVVVAAPDRLEVQVTGRRDEPEPRPRLVLVQALAKGGRDEDAAEASTELGVDEVVPWEAARSIVRWRGPKADKARQKWVNVVTAAAKQSRRARTPHVAEVVTTRQLVDRGSVPGTRVLVLHEDARPTLPEALGDLDDGVSELLLVVGPEGGIGEDETGPLQAAGATLVRLGPSVLRSSTAGPAALAVIGAAVRW</sequence>
<dbReference type="InterPro" id="IPR029026">
    <property type="entry name" value="tRNA_m1G_MTases_N"/>
</dbReference>
<feature type="domain" description="Ribosomal RNA small subunit methyltransferase E methyltransferase" evidence="13">
    <location>
        <begin position="79"/>
        <end position="244"/>
    </location>
</feature>
<keyword evidence="8 12" id="KW-0808">Transferase</keyword>
<evidence type="ECO:0000256" key="9">
    <source>
        <dbReference type="ARBA" id="ARBA00022691"/>
    </source>
</evidence>
<evidence type="ECO:0000256" key="1">
    <source>
        <dbReference type="ARBA" id="ARBA00004496"/>
    </source>
</evidence>
<keyword evidence="5 12" id="KW-0963">Cytoplasm</keyword>
<dbReference type="Pfam" id="PF20260">
    <property type="entry name" value="PUA_4"/>
    <property type="match status" value="1"/>
</dbReference>
<keyword evidence="16" id="KW-1185">Reference proteome</keyword>
<dbReference type="SUPFAM" id="SSF88697">
    <property type="entry name" value="PUA domain-like"/>
    <property type="match status" value="1"/>
</dbReference>
<reference evidence="15 16" key="1">
    <citation type="submission" date="2020-07" db="EMBL/GenBank/DDBJ databases">
        <title>Sequencing the genomes of 1000 actinobacteria strains.</title>
        <authorList>
            <person name="Klenk H.-P."/>
        </authorList>
    </citation>
    <scope>NUCLEOTIDE SEQUENCE [LARGE SCALE GENOMIC DNA]</scope>
    <source>
        <strain evidence="15 16">DSM 24723</strain>
    </source>
</reference>
<dbReference type="RefSeq" id="WP_179463632.1">
    <property type="nucleotide sequence ID" value="NZ_JACBZX010000001.1"/>
</dbReference>
<dbReference type="AlphaFoldDB" id="A0A852X6B3"/>
<comment type="function">
    <text evidence="10 12">Specifically methylates the N3 position of the uracil ring of uridine 1498 (m3U1498) in 16S rRNA. Acts on the fully assembled 30S ribosomal subunit.</text>
</comment>
<evidence type="ECO:0000256" key="10">
    <source>
        <dbReference type="ARBA" id="ARBA00025699"/>
    </source>
</evidence>
<dbReference type="PANTHER" id="PTHR30027:SF3">
    <property type="entry name" value="16S RRNA (URACIL(1498)-N(3))-METHYLTRANSFERASE"/>
    <property type="match status" value="1"/>
</dbReference>
<dbReference type="GO" id="GO:0005737">
    <property type="term" value="C:cytoplasm"/>
    <property type="evidence" value="ECO:0007669"/>
    <property type="project" value="UniProtKB-SubCell"/>
</dbReference>